<proteinExistence type="predicted"/>
<gene>
    <name evidence="1" type="ORF">LCGC14_3105910</name>
</gene>
<dbReference type="EMBL" id="LAZR01067068">
    <property type="protein sequence ID" value="KKK52341.1"/>
    <property type="molecule type" value="Genomic_DNA"/>
</dbReference>
<sequence>MTEPKPIQQRIKALEDKNYKMLNLIDVLFEKLSKAEKHTTENTDTAHKF</sequence>
<dbReference type="AlphaFoldDB" id="A0A0F8YWE5"/>
<organism evidence="1">
    <name type="scientific">marine sediment metagenome</name>
    <dbReference type="NCBI Taxonomy" id="412755"/>
    <lineage>
        <taxon>unclassified sequences</taxon>
        <taxon>metagenomes</taxon>
        <taxon>ecological metagenomes</taxon>
    </lineage>
</organism>
<reference evidence="1" key="1">
    <citation type="journal article" date="2015" name="Nature">
        <title>Complex archaea that bridge the gap between prokaryotes and eukaryotes.</title>
        <authorList>
            <person name="Spang A."/>
            <person name="Saw J.H."/>
            <person name="Jorgensen S.L."/>
            <person name="Zaremba-Niedzwiedzka K."/>
            <person name="Martijn J."/>
            <person name="Lind A.E."/>
            <person name="van Eijk R."/>
            <person name="Schleper C."/>
            <person name="Guy L."/>
            <person name="Ettema T.J."/>
        </authorList>
    </citation>
    <scope>NUCLEOTIDE SEQUENCE</scope>
</reference>
<accession>A0A0F8YWE5</accession>
<comment type="caution">
    <text evidence="1">The sequence shown here is derived from an EMBL/GenBank/DDBJ whole genome shotgun (WGS) entry which is preliminary data.</text>
</comment>
<evidence type="ECO:0000313" key="1">
    <source>
        <dbReference type="EMBL" id="KKK52341.1"/>
    </source>
</evidence>
<protein>
    <submittedName>
        <fullName evidence="1">Uncharacterized protein</fullName>
    </submittedName>
</protein>
<name>A0A0F8YWE5_9ZZZZ</name>